<dbReference type="GO" id="GO:0004252">
    <property type="term" value="F:serine-type endopeptidase activity"/>
    <property type="evidence" value="ECO:0007669"/>
    <property type="project" value="InterPro"/>
</dbReference>
<dbReference type="EMBL" id="SMUV01000057">
    <property type="protein sequence ID" value="TDK50322.1"/>
    <property type="molecule type" value="Genomic_DNA"/>
</dbReference>
<gene>
    <name evidence="2" type="ORF">E1832_06755</name>
</gene>
<evidence type="ECO:0000313" key="3">
    <source>
        <dbReference type="Proteomes" id="UP000295301"/>
    </source>
</evidence>
<dbReference type="PANTHER" id="PTHR43019">
    <property type="entry name" value="SERINE ENDOPROTEASE DEGS"/>
    <property type="match status" value="1"/>
</dbReference>
<keyword evidence="2" id="KW-0378">Hydrolase</keyword>
<dbReference type="PANTHER" id="PTHR43019:SF23">
    <property type="entry name" value="PROTEASE DO-LIKE 5, CHLOROPLASTIC"/>
    <property type="match status" value="1"/>
</dbReference>
<sequence>MEDLTPGPVVAALEHLTGRCRGEVTWITGARIGLWLTTDRRLVCTAEQEEPPQGATLAARLARSGAVFDIEAPEGASLWVNGSPLRQARLRPGDVIEFGEAGPISRIRVYDNQHRPVPTLGEIMGDTLSYLRASRRPLPSRAAHASGDLSRRLLRDTTVLFRGTVLLMLAILTVAVVLQYRTDRRLRAQIESGGIQVDTIAAELAQARRDAIRESDLNALREDLQGRLGSTAERLETLEARSEAARRVIGTARLSVAFIQGGYGLRDTDSGRMLRHVVTPDGVPLLQPGGQPFLSLQGEGPVAEVQFNGTGFALQGVGLLVTNRHVARPWDESPGLRLGASALEPVMTRFIAFFPDRPDPVPLRLLRVSEEADLALLEPEGGEALPPGLPLAEEMAAPGDGVIVMGYPTGLMSLLAQSGAAFVEELQAGGDTDFWTVAAKLAEAGLISPLASRGIVGQATVAAVVYDAETTHGGSGGPVLTLDGAVIAVNSAIMPVFGGSNLGVPVRYVRALLEAREAD</sequence>
<dbReference type="AlphaFoldDB" id="A0A4R5VDL2"/>
<reference evidence="2 3" key="1">
    <citation type="submission" date="2019-03" db="EMBL/GenBank/DDBJ databases">
        <title>Ruegeria lutea sp. nov., a novel strain, isolated from marine sediment, the Masan Bay, South Korea.</title>
        <authorList>
            <person name="Kim J."/>
            <person name="Kim D.-Y."/>
            <person name="Lee S.-S."/>
        </authorList>
    </citation>
    <scope>NUCLEOTIDE SEQUENCE [LARGE SCALE GENOMIC DNA]</scope>
    <source>
        <strain evidence="2 3">318-1</strain>
    </source>
</reference>
<protein>
    <submittedName>
        <fullName evidence="2">Serine protease</fullName>
    </submittedName>
</protein>
<proteinExistence type="predicted"/>
<evidence type="ECO:0000256" key="1">
    <source>
        <dbReference type="SAM" id="Phobius"/>
    </source>
</evidence>
<organism evidence="2 3">
    <name type="scientific">Antarcticimicrobium luteum</name>
    <dbReference type="NCBI Taxonomy" id="2547397"/>
    <lineage>
        <taxon>Bacteria</taxon>
        <taxon>Pseudomonadati</taxon>
        <taxon>Pseudomonadota</taxon>
        <taxon>Alphaproteobacteria</taxon>
        <taxon>Rhodobacterales</taxon>
        <taxon>Paracoccaceae</taxon>
        <taxon>Antarcticimicrobium</taxon>
    </lineage>
</organism>
<dbReference type="OrthoDB" id="265200at2"/>
<keyword evidence="1" id="KW-0472">Membrane</keyword>
<evidence type="ECO:0000313" key="2">
    <source>
        <dbReference type="EMBL" id="TDK50322.1"/>
    </source>
</evidence>
<keyword evidence="2" id="KW-0645">Protease</keyword>
<dbReference type="RefSeq" id="WP_133358975.1">
    <property type="nucleotide sequence ID" value="NZ_SMUV01000057.1"/>
</dbReference>
<dbReference type="InterPro" id="IPR009003">
    <property type="entry name" value="Peptidase_S1_PA"/>
</dbReference>
<dbReference type="InterPro" id="IPR043504">
    <property type="entry name" value="Peptidase_S1_PA_chymotrypsin"/>
</dbReference>
<dbReference type="Pfam" id="PF13365">
    <property type="entry name" value="Trypsin_2"/>
    <property type="match status" value="1"/>
</dbReference>
<dbReference type="PRINTS" id="PR00834">
    <property type="entry name" value="PROTEASES2C"/>
</dbReference>
<dbReference type="InterPro" id="IPR001940">
    <property type="entry name" value="Peptidase_S1C"/>
</dbReference>
<dbReference type="Gene3D" id="2.40.10.10">
    <property type="entry name" value="Trypsin-like serine proteases"/>
    <property type="match status" value="2"/>
</dbReference>
<name>A0A4R5VDL2_9RHOB</name>
<accession>A0A4R5VDL2</accession>
<keyword evidence="1" id="KW-1133">Transmembrane helix</keyword>
<comment type="caution">
    <text evidence="2">The sequence shown here is derived from an EMBL/GenBank/DDBJ whole genome shotgun (WGS) entry which is preliminary data.</text>
</comment>
<dbReference type="SUPFAM" id="SSF50494">
    <property type="entry name" value="Trypsin-like serine proteases"/>
    <property type="match status" value="1"/>
</dbReference>
<keyword evidence="1" id="KW-0812">Transmembrane</keyword>
<keyword evidence="3" id="KW-1185">Reference proteome</keyword>
<dbReference type="GO" id="GO:0006508">
    <property type="term" value="P:proteolysis"/>
    <property type="evidence" value="ECO:0007669"/>
    <property type="project" value="UniProtKB-KW"/>
</dbReference>
<feature type="transmembrane region" description="Helical" evidence="1">
    <location>
        <begin position="159"/>
        <end position="180"/>
    </location>
</feature>
<dbReference type="Proteomes" id="UP000295301">
    <property type="component" value="Unassembled WGS sequence"/>
</dbReference>